<evidence type="ECO:0000256" key="2">
    <source>
        <dbReference type="ARBA" id="ARBA00022692"/>
    </source>
</evidence>
<evidence type="ECO:0000313" key="7">
    <source>
        <dbReference type="EMBL" id="EKM61078.1"/>
    </source>
</evidence>
<evidence type="ECO:0000313" key="8">
    <source>
        <dbReference type="Proteomes" id="UP000008370"/>
    </source>
</evidence>
<dbReference type="InParanoid" id="K5WAU3"/>
<dbReference type="InterPro" id="IPR007568">
    <property type="entry name" value="RTA1"/>
</dbReference>
<dbReference type="KEGG" id="pco:PHACADRAFT_83812"/>
<evidence type="ECO:0000256" key="1">
    <source>
        <dbReference type="ARBA" id="ARBA00004141"/>
    </source>
</evidence>
<dbReference type="RefSeq" id="XP_007390512.1">
    <property type="nucleotide sequence ID" value="XM_007390450.1"/>
</dbReference>
<organism evidence="7 8">
    <name type="scientific">Phanerochaete carnosa (strain HHB-10118-sp)</name>
    <name type="common">White-rot fungus</name>
    <name type="synonym">Peniophora carnosa</name>
    <dbReference type="NCBI Taxonomy" id="650164"/>
    <lineage>
        <taxon>Eukaryota</taxon>
        <taxon>Fungi</taxon>
        <taxon>Dikarya</taxon>
        <taxon>Basidiomycota</taxon>
        <taxon>Agaricomycotina</taxon>
        <taxon>Agaricomycetes</taxon>
        <taxon>Polyporales</taxon>
        <taxon>Phanerochaetaceae</taxon>
        <taxon>Phanerochaete</taxon>
    </lineage>
</organism>
<name>K5WAU3_PHACS</name>
<reference evidence="7 8" key="1">
    <citation type="journal article" date="2012" name="BMC Genomics">
        <title>Comparative genomics of the white-rot fungi, Phanerochaete carnosa and P. chrysosporium, to elucidate the genetic basis of the distinct wood types they colonize.</title>
        <authorList>
            <person name="Suzuki H."/>
            <person name="MacDonald J."/>
            <person name="Syed K."/>
            <person name="Salamov A."/>
            <person name="Hori C."/>
            <person name="Aerts A."/>
            <person name="Henrissat B."/>
            <person name="Wiebenga A."/>
            <person name="vanKuyk P.A."/>
            <person name="Barry K."/>
            <person name="Lindquist E."/>
            <person name="LaButti K."/>
            <person name="Lapidus A."/>
            <person name="Lucas S."/>
            <person name="Coutinho P."/>
            <person name="Gong Y."/>
            <person name="Samejima M."/>
            <person name="Mahadevan R."/>
            <person name="Abou-Zaid M."/>
            <person name="de Vries R.P."/>
            <person name="Igarashi K."/>
            <person name="Yadav J.S."/>
            <person name="Grigoriev I.V."/>
            <person name="Master E.R."/>
        </authorList>
    </citation>
    <scope>NUCLEOTIDE SEQUENCE [LARGE SCALE GENOMIC DNA]</scope>
    <source>
        <strain evidence="7 8">HHB-10118-sp</strain>
    </source>
</reference>
<accession>K5WAU3</accession>
<evidence type="ECO:0000256" key="3">
    <source>
        <dbReference type="ARBA" id="ARBA00022989"/>
    </source>
</evidence>
<dbReference type="GO" id="GO:0000324">
    <property type="term" value="C:fungal-type vacuole"/>
    <property type="evidence" value="ECO:0007669"/>
    <property type="project" value="TreeGrafter"/>
</dbReference>
<dbReference type="PANTHER" id="PTHR31465">
    <property type="entry name" value="PROTEIN RTA1-RELATED"/>
    <property type="match status" value="1"/>
</dbReference>
<dbReference type="OrthoDB" id="3358017at2759"/>
<dbReference type="AlphaFoldDB" id="K5WAU3"/>
<sequence length="203" mass="22821">TRLGPQYSRLSAVWYTIVFVTCDIAALIIQAVGGGDASTAVHRNRSPNQGGNIMLAGICVQLVAITVYMALAIEFIIRFLYERPIRKVRAIQTTTSSAHFLDRNAKLMLFGLFFSSLTIFIRSVYRTIELSDGWDGRIISTQRYFDWLDGGMITLATYTTNLLHPGFLLGKGNTWKNEREVREHARDVETPMGSEGRPSKEKL</sequence>
<dbReference type="Pfam" id="PF04479">
    <property type="entry name" value="RTA1"/>
    <property type="match status" value="1"/>
</dbReference>
<keyword evidence="4 6" id="KW-0472">Membrane</keyword>
<dbReference type="PANTHER" id="PTHR31465:SF9">
    <property type="entry name" value="SPHINGOID LONG-CHAIN BASE TRANSPORTER RSB1"/>
    <property type="match status" value="1"/>
</dbReference>
<gene>
    <name evidence="7" type="ORF">PHACADRAFT_83812</name>
</gene>
<feature type="transmembrane region" description="Helical" evidence="6">
    <location>
        <begin position="12"/>
        <end position="33"/>
    </location>
</feature>
<feature type="region of interest" description="Disordered" evidence="5">
    <location>
        <begin position="181"/>
        <end position="203"/>
    </location>
</feature>
<feature type="transmembrane region" description="Helical" evidence="6">
    <location>
        <begin position="53"/>
        <end position="81"/>
    </location>
</feature>
<dbReference type="EMBL" id="JH930468">
    <property type="protein sequence ID" value="EKM61078.1"/>
    <property type="molecule type" value="Genomic_DNA"/>
</dbReference>
<dbReference type="Proteomes" id="UP000008370">
    <property type="component" value="Unassembled WGS sequence"/>
</dbReference>
<keyword evidence="3 6" id="KW-1133">Transmembrane helix</keyword>
<proteinExistence type="predicted"/>
<evidence type="ECO:0000256" key="4">
    <source>
        <dbReference type="ARBA" id="ARBA00023136"/>
    </source>
</evidence>
<evidence type="ECO:0000256" key="5">
    <source>
        <dbReference type="SAM" id="MobiDB-lite"/>
    </source>
</evidence>
<comment type="subcellular location">
    <subcellularLocation>
        <location evidence="1">Membrane</location>
        <topology evidence="1">Multi-pass membrane protein</topology>
    </subcellularLocation>
</comment>
<keyword evidence="2 6" id="KW-0812">Transmembrane</keyword>
<dbReference type="GeneID" id="18920414"/>
<dbReference type="HOGENOM" id="CLU_033465_6_4_1"/>
<protein>
    <recommendedName>
        <fullName evidence="9">RTA1-domain-containing protein</fullName>
    </recommendedName>
</protein>
<evidence type="ECO:0000256" key="6">
    <source>
        <dbReference type="SAM" id="Phobius"/>
    </source>
</evidence>
<keyword evidence="8" id="KW-1185">Reference proteome</keyword>
<dbReference type="GO" id="GO:0005886">
    <property type="term" value="C:plasma membrane"/>
    <property type="evidence" value="ECO:0007669"/>
    <property type="project" value="TreeGrafter"/>
</dbReference>
<dbReference type="STRING" id="650164.K5WAU3"/>
<feature type="non-terminal residue" evidence="7">
    <location>
        <position position="1"/>
    </location>
</feature>
<evidence type="ECO:0008006" key="9">
    <source>
        <dbReference type="Google" id="ProtNLM"/>
    </source>
</evidence>